<evidence type="ECO:0000256" key="1">
    <source>
        <dbReference type="ARBA" id="ARBA00005397"/>
    </source>
</evidence>
<dbReference type="HAMAP" id="MF_01124">
    <property type="entry name" value="MecA"/>
    <property type="match status" value="1"/>
</dbReference>
<dbReference type="InterPro" id="IPR008681">
    <property type="entry name" value="Neg-reg_MecA"/>
</dbReference>
<evidence type="ECO:0000313" key="5">
    <source>
        <dbReference type="Proteomes" id="UP000587942"/>
    </source>
</evidence>
<dbReference type="EMBL" id="JAAVUM010000003">
    <property type="protein sequence ID" value="NKE04911.1"/>
    <property type="molecule type" value="Genomic_DNA"/>
</dbReference>
<dbReference type="GO" id="GO:0030674">
    <property type="term" value="F:protein-macromolecule adaptor activity"/>
    <property type="evidence" value="ECO:0007669"/>
    <property type="project" value="UniProtKB-UniRule"/>
</dbReference>
<dbReference type="AlphaFoldDB" id="A0A846TR69"/>
<sequence length="194" mass="22397">MRLERLTNNKIKIFLTIDDLSDRGLTKEDIWKDSLKWHQLFHDMLEEASEEFDLEIIGSVAVEIFSLHAQGMVMIVTMIEQDEDEEQFDDGIIEMQVTVDGSEDILFEFNDIEDVIQLAKRLLDAGIIGGSLHSMNDHYYLLMNGILPDEVNMTVSLMAEYGVPSILSIHRLLEYGNEIMEERAVENLVHYFIK</sequence>
<evidence type="ECO:0000313" key="4">
    <source>
        <dbReference type="EMBL" id="NKE04911.1"/>
    </source>
</evidence>
<dbReference type="GO" id="GO:0030420">
    <property type="term" value="P:establishment of competence for transformation"/>
    <property type="evidence" value="ECO:0007669"/>
    <property type="project" value="UniProtKB-KW"/>
</dbReference>
<dbReference type="PANTHER" id="PTHR39161">
    <property type="entry name" value="ADAPTER PROTEIN MECA"/>
    <property type="match status" value="1"/>
</dbReference>
<accession>A0A846TR69</accession>
<proteinExistence type="inferred from homology"/>
<reference evidence="4 5" key="1">
    <citation type="submission" date="2020-03" db="EMBL/GenBank/DDBJ databases">
        <authorList>
            <person name="Sun Q."/>
        </authorList>
    </citation>
    <scope>NUCLEOTIDE SEQUENCE [LARGE SCALE GENOMIC DNA]</scope>
    <source>
        <strain evidence="4 5">KACC 21451</strain>
    </source>
</reference>
<organism evidence="4 5">
    <name type="scientific">Mesobacillus selenatarsenatis</name>
    <dbReference type="NCBI Taxonomy" id="388741"/>
    <lineage>
        <taxon>Bacteria</taxon>
        <taxon>Bacillati</taxon>
        <taxon>Bacillota</taxon>
        <taxon>Bacilli</taxon>
        <taxon>Bacillales</taxon>
        <taxon>Bacillaceae</taxon>
        <taxon>Mesobacillus</taxon>
    </lineage>
</organism>
<dbReference type="GO" id="GO:0030435">
    <property type="term" value="P:sporulation resulting in formation of a cellular spore"/>
    <property type="evidence" value="ECO:0007669"/>
    <property type="project" value="UniProtKB-KW"/>
</dbReference>
<name>A0A846TR69_9BACI</name>
<gene>
    <name evidence="3" type="primary">mecA</name>
    <name evidence="4" type="ORF">GWK17_05410</name>
</gene>
<dbReference type="Proteomes" id="UP000587942">
    <property type="component" value="Unassembled WGS sequence"/>
</dbReference>
<dbReference type="PANTHER" id="PTHR39161:SF2">
    <property type="entry name" value="ADAPTER PROTEIN MECA 2"/>
    <property type="match status" value="1"/>
</dbReference>
<dbReference type="NCBIfam" id="NF002781">
    <property type="entry name" value="PRK02899.1"/>
    <property type="match status" value="1"/>
</dbReference>
<dbReference type="Pfam" id="PF05389">
    <property type="entry name" value="MecA"/>
    <property type="match status" value="1"/>
</dbReference>
<dbReference type="InterPro" id="IPR038471">
    <property type="entry name" value="MecA_C_sf"/>
</dbReference>
<comment type="similarity">
    <text evidence="1 3">Belongs to the MecA family.</text>
</comment>
<comment type="subunit">
    <text evidence="2 3">Homodimer.</text>
</comment>
<keyword evidence="3" id="KW-0749">Sporulation</keyword>
<dbReference type="GO" id="GO:0042174">
    <property type="term" value="P:negative regulation of sporulation resulting in formation of a cellular spore"/>
    <property type="evidence" value="ECO:0007669"/>
    <property type="project" value="UniProtKB-UniRule"/>
</dbReference>
<dbReference type="PIRSF" id="PIRSF029008">
    <property type="entry name" value="MecA"/>
    <property type="match status" value="1"/>
</dbReference>
<dbReference type="GO" id="GO:0045808">
    <property type="term" value="P:negative regulation of establishment of competence for transformation"/>
    <property type="evidence" value="ECO:0007669"/>
    <property type="project" value="UniProtKB-UniRule"/>
</dbReference>
<comment type="domain">
    <text evidence="3">The N-terminal domain has binding sites for ComK and probably for unfolded/aggregated proteins; the C-terminal domain interacts with ClpC.</text>
</comment>
<dbReference type="Gene3D" id="3.30.70.1950">
    <property type="match status" value="1"/>
</dbReference>
<evidence type="ECO:0000256" key="3">
    <source>
        <dbReference type="HAMAP-Rule" id="MF_01124"/>
    </source>
</evidence>
<dbReference type="RefSeq" id="WP_167831394.1">
    <property type="nucleotide sequence ID" value="NZ_JAAVUM010000003.1"/>
</dbReference>
<protein>
    <recommendedName>
        <fullName evidence="3">Adapter protein MecA</fullName>
    </recommendedName>
</protein>
<comment type="caution">
    <text evidence="4">The sequence shown here is derived from an EMBL/GenBank/DDBJ whole genome shotgun (WGS) entry which is preliminary data.</text>
</comment>
<evidence type="ECO:0000256" key="2">
    <source>
        <dbReference type="ARBA" id="ARBA00011738"/>
    </source>
</evidence>
<comment type="function">
    <text evidence="3">Enables the recognition and targeting of unfolded and aggregated proteins to the ClpC protease or to other proteins involved in proteolysis. Acts negatively in the development of competence by binding ComK and recruiting it to the ClpCP protease. When overexpressed, inhibits sporulation. Also involved in Spx degradation by ClpC.</text>
</comment>
<keyword evidence="3" id="KW-0178">Competence</keyword>